<evidence type="ECO:0000256" key="3">
    <source>
        <dbReference type="ARBA" id="ARBA00022723"/>
    </source>
</evidence>
<dbReference type="InterPro" id="IPR006158">
    <property type="entry name" value="Cobalamin-bd"/>
</dbReference>
<dbReference type="InterPro" id="IPR058240">
    <property type="entry name" value="rSAM_sf"/>
</dbReference>
<feature type="domain" description="B12-binding" evidence="6">
    <location>
        <begin position="18"/>
        <end position="152"/>
    </location>
</feature>
<proteinExistence type="predicted"/>
<dbReference type="InterPro" id="IPR006638">
    <property type="entry name" value="Elp3/MiaA/NifB-like_rSAM"/>
</dbReference>
<dbReference type="Pfam" id="PF02310">
    <property type="entry name" value="B12-binding"/>
    <property type="match status" value="1"/>
</dbReference>
<dbReference type="SUPFAM" id="SSF102114">
    <property type="entry name" value="Radical SAM enzymes"/>
    <property type="match status" value="1"/>
</dbReference>
<dbReference type="PANTHER" id="PTHR43409:SF7">
    <property type="entry name" value="BLL1977 PROTEIN"/>
    <property type="match status" value="1"/>
</dbReference>
<organism evidence="8 9">
    <name type="scientific">Acetivibrio mesophilus</name>
    <dbReference type="NCBI Taxonomy" id="2487273"/>
    <lineage>
        <taxon>Bacteria</taxon>
        <taxon>Bacillati</taxon>
        <taxon>Bacillota</taxon>
        <taxon>Clostridia</taxon>
        <taxon>Eubacteriales</taxon>
        <taxon>Oscillospiraceae</taxon>
        <taxon>Acetivibrio</taxon>
    </lineage>
</organism>
<dbReference type="RefSeq" id="WP_128705965.1">
    <property type="nucleotide sequence ID" value="NZ_RLII01000008.1"/>
</dbReference>
<dbReference type="SUPFAM" id="SSF52242">
    <property type="entry name" value="Cobalamin (vitamin B12)-binding domain"/>
    <property type="match status" value="1"/>
</dbReference>
<comment type="cofactor">
    <cofactor evidence="1">
        <name>[4Fe-4S] cluster</name>
        <dbReference type="ChEBI" id="CHEBI:49883"/>
    </cofactor>
</comment>
<dbReference type="Gene3D" id="3.40.50.280">
    <property type="entry name" value="Cobalamin-binding domain"/>
    <property type="match status" value="1"/>
</dbReference>
<dbReference type="PROSITE" id="PS51918">
    <property type="entry name" value="RADICAL_SAM"/>
    <property type="match status" value="1"/>
</dbReference>
<keyword evidence="2" id="KW-0949">S-adenosyl-L-methionine</keyword>
<dbReference type="GO" id="GO:0003824">
    <property type="term" value="F:catalytic activity"/>
    <property type="evidence" value="ECO:0007669"/>
    <property type="project" value="InterPro"/>
</dbReference>
<accession>A0A4Q0I4D5</accession>
<dbReference type="Proteomes" id="UP000289166">
    <property type="component" value="Unassembled WGS sequence"/>
</dbReference>
<feature type="domain" description="Radical SAM core" evidence="7">
    <location>
        <begin position="218"/>
        <end position="452"/>
    </location>
</feature>
<comment type="caution">
    <text evidence="8">The sequence shown here is derived from an EMBL/GenBank/DDBJ whole genome shotgun (WGS) entry which is preliminary data.</text>
</comment>
<keyword evidence="9" id="KW-1185">Reference proteome</keyword>
<evidence type="ECO:0000256" key="1">
    <source>
        <dbReference type="ARBA" id="ARBA00001966"/>
    </source>
</evidence>
<dbReference type="InterPro" id="IPR051198">
    <property type="entry name" value="BchE-like"/>
</dbReference>
<dbReference type="SFLD" id="SFLDG01082">
    <property type="entry name" value="B12-binding_domain_containing"/>
    <property type="match status" value="1"/>
</dbReference>
<protein>
    <submittedName>
        <fullName evidence="8">Radical SAM protein</fullName>
    </submittedName>
</protein>
<dbReference type="PANTHER" id="PTHR43409">
    <property type="entry name" value="ANAEROBIC MAGNESIUM-PROTOPORPHYRIN IX MONOMETHYL ESTER CYCLASE-RELATED"/>
    <property type="match status" value="1"/>
</dbReference>
<dbReference type="EMBL" id="RLII01000008">
    <property type="protein sequence ID" value="RXE59154.1"/>
    <property type="molecule type" value="Genomic_DNA"/>
</dbReference>
<evidence type="ECO:0000313" key="8">
    <source>
        <dbReference type="EMBL" id="RXE59154.1"/>
    </source>
</evidence>
<dbReference type="GO" id="GO:0051536">
    <property type="term" value="F:iron-sulfur cluster binding"/>
    <property type="evidence" value="ECO:0007669"/>
    <property type="project" value="UniProtKB-KW"/>
</dbReference>
<sequence>MSSNNKLCVKLIHCGNKNIANSVDDAQKNVFFMPIGFCALGYELKANGFDVEVIHSDLIDRERILDTIDFNNVDAIGFDCHWANQSLGVIETAEYIKKVNPEIFVFLGGYTASLFSEEIVREYPQVNAVIRGDGEVPIVELCRALYENKISPNPNYKLLKEVQNLVWRDSEGNVISNEFSYIGTQEKIDNLNFAALDLLKDWEQYRMLSKFWTRFDEINSGPLFFLCIGRGCQYACLFCGGNCEAQRRMNNRNSVAIRSIDSVLSTIKDAVSMGFTTMYTCFEFEGSEEWYIELLNRIKQEGIDINFIYGSWRLPSKELIDAFSECCTQVMMEISPETGDEELRRINKDIRLYYSNEELEECLEYIRAKKNIKIQLYYGYFLVKDTEQTIENTLKYIMKLAIRFSDFVEQEYFNFSTDPGSLIFFYPEKYDIEMGVRSFKDYIEYIKENYINNKESSADLRVFNPRNMSIETVGEIDRKIRLFNYLFSTYRGTVSTILKRTENPDIIVSLLKDNNLLDSTKNKLMPEEFKELLVNACNRSNCLDAELLRIISIECERQKMEYKAAKPAPQIWLEEVPDKLEGSETVEAMMDFINKENKAPKEDIDFDFDFL</sequence>
<dbReference type="OrthoDB" id="9801424at2"/>
<dbReference type="InterPro" id="IPR023404">
    <property type="entry name" value="rSAM_horseshoe"/>
</dbReference>
<dbReference type="SMART" id="SM00729">
    <property type="entry name" value="Elp3"/>
    <property type="match status" value="1"/>
</dbReference>
<dbReference type="SFLD" id="SFLDS00029">
    <property type="entry name" value="Radical_SAM"/>
    <property type="match status" value="1"/>
</dbReference>
<evidence type="ECO:0000259" key="7">
    <source>
        <dbReference type="PROSITE" id="PS51918"/>
    </source>
</evidence>
<name>A0A4Q0I4D5_9FIRM</name>
<keyword evidence="5" id="KW-0411">Iron-sulfur</keyword>
<gene>
    <name evidence="8" type="ORF">EFD62_08390</name>
</gene>
<evidence type="ECO:0000259" key="6">
    <source>
        <dbReference type="PROSITE" id="PS51332"/>
    </source>
</evidence>
<dbReference type="InterPro" id="IPR007197">
    <property type="entry name" value="rSAM"/>
</dbReference>
<dbReference type="GO" id="GO:0046872">
    <property type="term" value="F:metal ion binding"/>
    <property type="evidence" value="ECO:0007669"/>
    <property type="project" value="UniProtKB-KW"/>
</dbReference>
<evidence type="ECO:0000256" key="2">
    <source>
        <dbReference type="ARBA" id="ARBA00022691"/>
    </source>
</evidence>
<keyword evidence="4" id="KW-0408">Iron</keyword>
<dbReference type="InterPro" id="IPR036724">
    <property type="entry name" value="Cobalamin-bd_sf"/>
</dbReference>
<evidence type="ECO:0000256" key="5">
    <source>
        <dbReference type="ARBA" id="ARBA00023014"/>
    </source>
</evidence>
<dbReference type="AlphaFoldDB" id="A0A4Q0I4D5"/>
<reference evidence="9" key="1">
    <citation type="submission" date="2018-11" db="EMBL/GenBank/DDBJ databases">
        <title>Genome sequencing of a novel mesophilic and cellulolytic organism within the genus Hungateiclostridium.</title>
        <authorList>
            <person name="Rettenmaier R."/>
            <person name="Liebl W."/>
            <person name="Zverlov V."/>
        </authorList>
    </citation>
    <scope>NUCLEOTIDE SEQUENCE [LARGE SCALE GENOMIC DNA]</scope>
    <source>
        <strain evidence="9">N2K1</strain>
    </source>
</reference>
<dbReference type="CDD" id="cd01335">
    <property type="entry name" value="Radical_SAM"/>
    <property type="match status" value="1"/>
</dbReference>
<evidence type="ECO:0000256" key="4">
    <source>
        <dbReference type="ARBA" id="ARBA00023004"/>
    </source>
</evidence>
<evidence type="ECO:0000313" key="9">
    <source>
        <dbReference type="Proteomes" id="UP000289166"/>
    </source>
</evidence>
<dbReference type="PROSITE" id="PS51332">
    <property type="entry name" value="B12_BINDING"/>
    <property type="match status" value="1"/>
</dbReference>
<dbReference type="GO" id="GO:0031419">
    <property type="term" value="F:cobalamin binding"/>
    <property type="evidence" value="ECO:0007669"/>
    <property type="project" value="InterPro"/>
</dbReference>
<dbReference type="Gene3D" id="3.80.30.20">
    <property type="entry name" value="tm_1862 like domain"/>
    <property type="match status" value="1"/>
</dbReference>
<dbReference type="CDD" id="cd02068">
    <property type="entry name" value="radical_SAM_B12_BD"/>
    <property type="match status" value="1"/>
</dbReference>
<dbReference type="Pfam" id="PF04055">
    <property type="entry name" value="Radical_SAM"/>
    <property type="match status" value="1"/>
</dbReference>
<keyword evidence="3" id="KW-0479">Metal-binding</keyword>